<dbReference type="InterPro" id="IPR029044">
    <property type="entry name" value="Nucleotide-diphossugar_trans"/>
</dbReference>
<dbReference type="SUPFAM" id="SSF53448">
    <property type="entry name" value="Nucleotide-diphospho-sugar transferases"/>
    <property type="match status" value="1"/>
</dbReference>
<proteinExistence type="predicted"/>
<comment type="caution">
    <text evidence="1">The sequence shown here is derived from an EMBL/GenBank/DDBJ whole genome shotgun (WGS) entry which is preliminary data.</text>
</comment>
<name>F3KMW0_9ARCH</name>
<gene>
    <name evidence="1" type="ORF">Nlim_2002</name>
</gene>
<reference evidence="1" key="1">
    <citation type="journal article" date="2011" name="PLoS ONE">
        <title>Genome of a low-salinity ammonia-oxidizing archaeon determined by single-cell and metagenomic analysis.</title>
        <authorList>
            <person name="Blainey P.C."/>
            <person name="Mosier A.C."/>
            <person name="Potanina A."/>
            <person name="Francis C.A."/>
            <person name="Quake S.R."/>
        </authorList>
    </citation>
    <scope>NUCLEOTIDE SEQUENCE [LARGE SCALE GENOMIC DNA]</scope>
    <source>
        <strain evidence="1">SFB1</strain>
    </source>
</reference>
<protein>
    <submittedName>
        <fullName evidence="1">Uncharacterized protein</fullName>
    </submittedName>
</protein>
<dbReference type="HOGENOM" id="CLU_029499_5_1_2"/>
<accession>F3KMW0</accession>
<organism evidence="1">
    <name type="scientific">Candidatus Nitrosarchaeum limnium SFB1</name>
    <dbReference type="NCBI Taxonomy" id="886738"/>
    <lineage>
        <taxon>Archaea</taxon>
        <taxon>Nitrososphaerota</taxon>
        <taxon>Nitrososphaeria</taxon>
        <taxon>Nitrosopumilales</taxon>
        <taxon>Nitrosopumilaceae</taxon>
        <taxon>Nitrosarchaeum</taxon>
    </lineage>
</organism>
<dbReference type="EMBL" id="AEGP01000066">
    <property type="protein sequence ID" value="EGG41193.1"/>
    <property type="molecule type" value="Genomic_DNA"/>
</dbReference>
<dbReference type="Proteomes" id="UP000004348">
    <property type="component" value="Chromosome"/>
</dbReference>
<dbReference type="STRING" id="886738.Nlim_2002"/>
<sequence length="186" mass="21365">MLESLFCAEEKIDDEVIISYADIIFEKRILKKLITSKEDITLVVDTDWLKYWKLRIDEPLDDAHETVKTDNEGNVISIGQEVKNVHDTDGHFIGLMKIQNKGAKNLKDVYYKSKLQSTDNSNPLNSNLTFENSRLVDLIQGMIRSGIKVSVSTTKNGWLEFDTVKDYEIYSNLKDKNMLSDIINLD</sequence>
<dbReference type="Gene3D" id="3.90.550.10">
    <property type="entry name" value="Spore Coat Polysaccharide Biosynthesis Protein SpsA, Chain A"/>
    <property type="match status" value="1"/>
</dbReference>
<dbReference type="AlphaFoldDB" id="F3KMW0"/>
<evidence type="ECO:0000313" key="1">
    <source>
        <dbReference type="EMBL" id="EGG41193.1"/>
    </source>
</evidence>